<dbReference type="AlphaFoldDB" id="A0A2N4U588"/>
<comment type="similarity">
    <text evidence="1">Belongs to the short-chain dehydrogenases/reductases (SDR) family.</text>
</comment>
<reference evidence="3 4" key="1">
    <citation type="submission" date="2017-10" db="EMBL/GenBank/DDBJ databases">
        <title>Two draft genome sequences of Pusillimonas sp. strains isolated from a nitrate- and radionuclide-contaminated groundwater in Russia.</title>
        <authorList>
            <person name="Grouzdev D.S."/>
            <person name="Tourova T.P."/>
            <person name="Goeva M.A."/>
            <person name="Babich T.L."/>
            <person name="Sokolova D.S."/>
            <person name="Abdullin R."/>
            <person name="Poltaraus A.B."/>
            <person name="Toshchakov S.V."/>
            <person name="Nazina T.N."/>
        </authorList>
    </citation>
    <scope>NUCLEOTIDE SEQUENCE [LARGE SCALE GENOMIC DNA]</scope>
    <source>
        <strain evidence="3 4">JR1/69-3-13</strain>
    </source>
</reference>
<dbReference type="NCBIfam" id="NF009466">
    <property type="entry name" value="PRK12826.1-2"/>
    <property type="match status" value="1"/>
</dbReference>
<evidence type="ECO:0000256" key="2">
    <source>
        <dbReference type="ARBA" id="ARBA00023002"/>
    </source>
</evidence>
<keyword evidence="2" id="KW-0560">Oxidoreductase</keyword>
<comment type="caution">
    <text evidence="3">The sequence shown here is derived from an EMBL/GenBank/DDBJ whole genome shotgun (WGS) entry which is preliminary data.</text>
</comment>
<protein>
    <submittedName>
        <fullName evidence="3">3-oxoacyl-[acyl-carrier-protein] reductase</fullName>
    </submittedName>
</protein>
<dbReference type="PANTHER" id="PTHR42879:SF2">
    <property type="entry name" value="3-OXOACYL-[ACYL-CARRIER-PROTEIN] REDUCTASE FABG"/>
    <property type="match status" value="1"/>
</dbReference>
<keyword evidence="4" id="KW-1185">Reference proteome</keyword>
<evidence type="ECO:0000256" key="1">
    <source>
        <dbReference type="ARBA" id="ARBA00006484"/>
    </source>
</evidence>
<dbReference type="Gene3D" id="3.40.50.720">
    <property type="entry name" value="NAD(P)-binding Rossmann-like Domain"/>
    <property type="match status" value="1"/>
</dbReference>
<evidence type="ECO:0000313" key="3">
    <source>
        <dbReference type="EMBL" id="PLC50188.1"/>
    </source>
</evidence>
<name>A0A2N4U588_9BURK</name>
<accession>A0A2N4U588</accession>
<dbReference type="PRINTS" id="PR00081">
    <property type="entry name" value="GDHRDH"/>
</dbReference>
<dbReference type="OrthoDB" id="8888385at2"/>
<dbReference type="Pfam" id="PF13561">
    <property type="entry name" value="adh_short_C2"/>
    <property type="match status" value="1"/>
</dbReference>
<dbReference type="InterPro" id="IPR002347">
    <property type="entry name" value="SDR_fam"/>
</dbReference>
<gene>
    <name evidence="3" type="ORF">CR159_09285</name>
</gene>
<dbReference type="EMBL" id="PDNW01000006">
    <property type="protein sequence ID" value="PLC50188.1"/>
    <property type="molecule type" value="Genomic_DNA"/>
</dbReference>
<evidence type="ECO:0000313" key="4">
    <source>
        <dbReference type="Proteomes" id="UP000234190"/>
    </source>
</evidence>
<dbReference type="RefSeq" id="WP_102073735.1">
    <property type="nucleotide sequence ID" value="NZ_PDNW01000006.1"/>
</dbReference>
<dbReference type="FunFam" id="3.40.50.720:FF:000173">
    <property type="entry name" value="3-oxoacyl-[acyl-carrier protein] reductase"/>
    <property type="match status" value="1"/>
</dbReference>
<organism evidence="3 4">
    <name type="scientific">Pollutimonas subterranea</name>
    <dbReference type="NCBI Taxonomy" id="2045210"/>
    <lineage>
        <taxon>Bacteria</taxon>
        <taxon>Pseudomonadati</taxon>
        <taxon>Pseudomonadota</taxon>
        <taxon>Betaproteobacteria</taxon>
        <taxon>Burkholderiales</taxon>
        <taxon>Alcaligenaceae</taxon>
        <taxon>Pollutimonas</taxon>
    </lineage>
</organism>
<dbReference type="GO" id="GO:0016491">
    <property type="term" value="F:oxidoreductase activity"/>
    <property type="evidence" value="ECO:0007669"/>
    <property type="project" value="UniProtKB-KW"/>
</dbReference>
<dbReference type="Proteomes" id="UP000234190">
    <property type="component" value="Unassembled WGS sequence"/>
</dbReference>
<sequence length="253" mass="26885">MRLHNKVALVTGALGGIGSAIVRALLAEGARVGLVDLNAEGGRNFEKELKAAGHHVVYVNANVSSFAECETAFNTVAAELGAVDILVNNVGISPKQDGRALKVWEMPPEEWDTVVSVNLSSMFYMTRLATPGMIKKREGRIINMSSVAGKAYCDIVAAHYAATKAALIGATRHWAGELGDYNVTVNALAPGRISTPLLKMVPQETNDAVTQVTALKRLGTPEEVADACVFFASDQARFITGQTLDVAGGWLMT</sequence>
<dbReference type="SUPFAM" id="SSF51735">
    <property type="entry name" value="NAD(P)-binding Rossmann-fold domains"/>
    <property type="match status" value="1"/>
</dbReference>
<dbReference type="PRINTS" id="PR00080">
    <property type="entry name" value="SDRFAMILY"/>
</dbReference>
<dbReference type="InterPro" id="IPR050259">
    <property type="entry name" value="SDR"/>
</dbReference>
<dbReference type="PANTHER" id="PTHR42879">
    <property type="entry name" value="3-OXOACYL-(ACYL-CARRIER-PROTEIN) REDUCTASE"/>
    <property type="match status" value="1"/>
</dbReference>
<dbReference type="InterPro" id="IPR036291">
    <property type="entry name" value="NAD(P)-bd_dom_sf"/>
</dbReference>
<proteinExistence type="inferred from homology"/>
<dbReference type="NCBIfam" id="NF005559">
    <property type="entry name" value="PRK07231.1"/>
    <property type="match status" value="1"/>
</dbReference>